<evidence type="ECO:0000313" key="1">
    <source>
        <dbReference type="EMBL" id="PGH23694.1"/>
    </source>
</evidence>
<dbReference type="SUPFAM" id="SSF52047">
    <property type="entry name" value="RNI-like"/>
    <property type="match status" value="1"/>
</dbReference>
<keyword evidence="2" id="KW-1185">Reference proteome</keyword>
<reference evidence="1 2" key="1">
    <citation type="submission" date="2017-10" db="EMBL/GenBank/DDBJ databases">
        <title>Comparative genomics in systemic dimorphic fungi from Ajellomycetaceae.</title>
        <authorList>
            <person name="Munoz J.F."/>
            <person name="Mcewen J.G."/>
            <person name="Clay O.K."/>
            <person name="Cuomo C.A."/>
        </authorList>
    </citation>
    <scope>NUCLEOTIDE SEQUENCE [LARGE SCALE GENOMIC DNA]</scope>
    <source>
        <strain evidence="1 2">UAMH7299</strain>
    </source>
</reference>
<evidence type="ECO:0008006" key="3">
    <source>
        <dbReference type="Google" id="ProtNLM"/>
    </source>
</evidence>
<dbReference type="OrthoDB" id="4353338at2759"/>
<sequence length="414" mass="47144">MTGAKLPPEIIHHILSIGNFGLTTLAKLARVNSKFNVAVRLVLYRNVCLMTESEALLFDRSIKECPELGKLTKSVRVIGDSLNPRCLQQIGQTLRHLPSLKTFFYSAAYYVITFDDMFKGPTPFQLQSVDISSIISFDDVAKYFQLSGIEILRLAGDLVNARDDQTTLLAARTDHHQYSLKQLTLDVWRDYSVELDVLLLHCPLLESFSYTASDPACRQQPPLTSPAALSQVLGHCKQTLTTLELAYSDGDVDGTRVDLSCLQTLRNLKAHSCYLFQRDERNNPAARTGFYARLPSSLEKLEIIFMPTTSAFEVREIGDIGWTPHQITAPYELQNHNWLVELMSGKKTYLRNLSHIHVKEITEARHHHMRFRETMKKGSTNHDRLPSVDDRLRSLENTFRAADITLELDIRDFY</sequence>
<accession>A0A2B7YHY2</accession>
<comment type="caution">
    <text evidence="1">The sequence shown here is derived from an EMBL/GenBank/DDBJ whole genome shotgun (WGS) entry which is preliminary data.</text>
</comment>
<gene>
    <name evidence="1" type="ORF">AJ80_02300</name>
</gene>
<dbReference type="EMBL" id="PDNA01000021">
    <property type="protein sequence ID" value="PGH23694.1"/>
    <property type="molecule type" value="Genomic_DNA"/>
</dbReference>
<organism evidence="1 2">
    <name type="scientific">Polytolypa hystricis (strain UAMH7299)</name>
    <dbReference type="NCBI Taxonomy" id="1447883"/>
    <lineage>
        <taxon>Eukaryota</taxon>
        <taxon>Fungi</taxon>
        <taxon>Dikarya</taxon>
        <taxon>Ascomycota</taxon>
        <taxon>Pezizomycotina</taxon>
        <taxon>Eurotiomycetes</taxon>
        <taxon>Eurotiomycetidae</taxon>
        <taxon>Onygenales</taxon>
        <taxon>Onygenales incertae sedis</taxon>
        <taxon>Polytolypa</taxon>
    </lineage>
</organism>
<dbReference type="Proteomes" id="UP000224634">
    <property type="component" value="Unassembled WGS sequence"/>
</dbReference>
<proteinExistence type="predicted"/>
<evidence type="ECO:0000313" key="2">
    <source>
        <dbReference type="Proteomes" id="UP000224634"/>
    </source>
</evidence>
<protein>
    <recommendedName>
        <fullName evidence="3">F-box domain-containing protein</fullName>
    </recommendedName>
</protein>
<dbReference type="AlphaFoldDB" id="A0A2B7YHY2"/>
<name>A0A2B7YHY2_POLH7</name>